<organism evidence="2 3">
    <name type="scientific">Petrolisthes manimaculis</name>
    <dbReference type="NCBI Taxonomy" id="1843537"/>
    <lineage>
        <taxon>Eukaryota</taxon>
        <taxon>Metazoa</taxon>
        <taxon>Ecdysozoa</taxon>
        <taxon>Arthropoda</taxon>
        <taxon>Crustacea</taxon>
        <taxon>Multicrustacea</taxon>
        <taxon>Malacostraca</taxon>
        <taxon>Eumalacostraca</taxon>
        <taxon>Eucarida</taxon>
        <taxon>Decapoda</taxon>
        <taxon>Pleocyemata</taxon>
        <taxon>Anomura</taxon>
        <taxon>Galatheoidea</taxon>
        <taxon>Porcellanidae</taxon>
        <taxon>Petrolisthes</taxon>
    </lineage>
</organism>
<accession>A0AAE1NR97</accession>
<evidence type="ECO:0000313" key="3">
    <source>
        <dbReference type="Proteomes" id="UP001292094"/>
    </source>
</evidence>
<keyword evidence="1" id="KW-1133">Transmembrane helix</keyword>
<reference evidence="2" key="1">
    <citation type="submission" date="2023-11" db="EMBL/GenBank/DDBJ databases">
        <title>Genome assemblies of two species of porcelain crab, Petrolisthes cinctipes and Petrolisthes manimaculis (Anomura: Porcellanidae).</title>
        <authorList>
            <person name="Angst P."/>
        </authorList>
    </citation>
    <scope>NUCLEOTIDE SEQUENCE</scope>
    <source>
        <strain evidence="2">PB745_02</strain>
        <tissue evidence="2">Gill</tissue>
    </source>
</reference>
<sequence>MDIDAGVLYTDTTYVQKFGNHLRQPVYICTVSLTNGSAVFIMYYVTVYKGSGGRYEDNGVYSHSRGSLTSL</sequence>
<dbReference type="Proteomes" id="UP001292094">
    <property type="component" value="Unassembled WGS sequence"/>
</dbReference>
<evidence type="ECO:0000313" key="2">
    <source>
        <dbReference type="EMBL" id="KAK4293740.1"/>
    </source>
</evidence>
<keyword evidence="3" id="KW-1185">Reference proteome</keyword>
<gene>
    <name evidence="2" type="ORF">Pmani_033587</name>
</gene>
<evidence type="ECO:0000256" key="1">
    <source>
        <dbReference type="SAM" id="Phobius"/>
    </source>
</evidence>
<keyword evidence="1" id="KW-0812">Transmembrane</keyword>
<dbReference type="EMBL" id="JAWZYT010004468">
    <property type="protein sequence ID" value="KAK4293740.1"/>
    <property type="molecule type" value="Genomic_DNA"/>
</dbReference>
<name>A0AAE1NR97_9EUCA</name>
<dbReference type="AlphaFoldDB" id="A0AAE1NR97"/>
<comment type="caution">
    <text evidence="2">The sequence shown here is derived from an EMBL/GenBank/DDBJ whole genome shotgun (WGS) entry which is preliminary data.</text>
</comment>
<protein>
    <submittedName>
        <fullName evidence="2">Uncharacterized protein</fullName>
    </submittedName>
</protein>
<keyword evidence="1" id="KW-0472">Membrane</keyword>
<feature type="transmembrane region" description="Helical" evidence="1">
    <location>
        <begin position="25"/>
        <end position="45"/>
    </location>
</feature>
<proteinExistence type="predicted"/>